<protein>
    <recommendedName>
        <fullName evidence="3">EF-hand domain-containing protein</fullName>
    </recommendedName>
</protein>
<organism evidence="4 5">
    <name type="scientific">Parthenolecanium corni</name>
    <dbReference type="NCBI Taxonomy" id="536013"/>
    <lineage>
        <taxon>Eukaryota</taxon>
        <taxon>Metazoa</taxon>
        <taxon>Ecdysozoa</taxon>
        <taxon>Arthropoda</taxon>
        <taxon>Hexapoda</taxon>
        <taxon>Insecta</taxon>
        <taxon>Pterygota</taxon>
        <taxon>Neoptera</taxon>
        <taxon>Paraneoptera</taxon>
        <taxon>Hemiptera</taxon>
        <taxon>Sternorrhyncha</taxon>
        <taxon>Coccoidea</taxon>
        <taxon>Coccidae</taxon>
        <taxon>Parthenolecanium</taxon>
    </lineage>
</organism>
<dbReference type="Gene3D" id="1.10.238.10">
    <property type="entry name" value="EF-hand"/>
    <property type="match status" value="1"/>
</dbReference>
<dbReference type="EMBL" id="JBBCAQ010000002">
    <property type="protein sequence ID" value="KAK7605112.1"/>
    <property type="molecule type" value="Genomic_DNA"/>
</dbReference>
<proteinExistence type="predicted"/>
<comment type="caution">
    <text evidence="4">The sequence shown here is derived from an EMBL/GenBank/DDBJ whole genome shotgun (WGS) entry which is preliminary data.</text>
</comment>
<accession>A0AAN9TWN5</accession>
<gene>
    <name evidence="4" type="ORF">V9T40_006970</name>
</gene>
<reference evidence="4 5" key="1">
    <citation type="submission" date="2024-03" db="EMBL/GenBank/DDBJ databases">
        <title>Adaptation during the transition from Ophiocordyceps entomopathogen to insect associate is accompanied by gene loss and intensified selection.</title>
        <authorList>
            <person name="Ward C.M."/>
            <person name="Onetto C.A."/>
            <person name="Borneman A.R."/>
        </authorList>
    </citation>
    <scope>NUCLEOTIDE SEQUENCE [LARGE SCALE GENOMIC DNA]</scope>
    <source>
        <strain evidence="4">AWRI1</strain>
        <tissue evidence="4">Single Adult Female</tissue>
    </source>
</reference>
<feature type="coiled-coil region" evidence="1">
    <location>
        <begin position="370"/>
        <end position="503"/>
    </location>
</feature>
<dbReference type="InterPro" id="IPR011992">
    <property type="entry name" value="EF-hand-dom_pair"/>
</dbReference>
<feature type="domain" description="EF-hand" evidence="3">
    <location>
        <begin position="261"/>
        <end position="296"/>
    </location>
</feature>
<sequence length="554" mass="64392">MPEQYSSLPGSASAAAPATAATVGSDLRETRTIHHHLQESGVCEKYSHLQPVDKSKARNAKEFGSQQKVEMKRKLYQPRNNLNQVPDVKLKRFDRWRNDSLCSGNGGFKVAGDLSSYGGSNFSSNCEKRYIDELMTHARVDCPNVMYKDTENYKYQTPVQNLSNQSKFGPITETEARRRIGNGTNKEALIMGQAGNTTREDCIWKMETESCNPSFASFTMYKNSNHVMESAALKLFRKSDKESKGFIVKRDMQRMKDDIALTSEQLEIVFDSLDTEKNGYLTTDQFLKGFREYLMVSSADGFIMSDYLDDNIVNNNYNDELTATLNLIKGINILKTSAEELEYISEQMKNQPGSHLSQWELFLKDLYHDLQTYKDAHLRLEKLMKQKEAQHQNYVRKMFEEVEMQLREEREKEGLNEQMKKKIKEEIKILQGELLMKDELLQQLNSECRELKQELVKSRKKEEKAHYLNTTLMNQQNYYEAELEAERAKRDHIQNLLDNARRRFSFEKSQCFKEGFNLARKVTSIQEQGLLQQLQILEEMQRVLQQKDDQTVEC</sequence>
<evidence type="ECO:0000259" key="3">
    <source>
        <dbReference type="PROSITE" id="PS50222"/>
    </source>
</evidence>
<evidence type="ECO:0000313" key="4">
    <source>
        <dbReference type="EMBL" id="KAK7605112.1"/>
    </source>
</evidence>
<evidence type="ECO:0000313" key="5">
    <source>
        <dbReference type="Proteomes" id="UP001367676"/>
    </source>
</evidence>
<dbReference type="AlphaFoldDB" id="A0AAN9TWN5"/>
<name>A0AAN9TWN5_9HEMI</name>
<dbReference type="Proteomes" id="UP001367676">
    <property type="component" value="Unassembled WGS sequence"/>
</dbReference>
<dbReference type="GO" id="GO:0005509">
    <property type="term" value="F:calcium ion binding"/>
    <property type="evidence" value="ECO:0007669"/>
    <property type="project" value="InterPro"/>
</dbReference>
<dbReference type="SUPFAM" id="SSF47473">
    <property type="entry name" value="EF-hand"/>
    <property type="match status" value="1"/>
</dbReference>
<keyword evidence="1" id="KW-0175">Coiled coil</keyword>
<keyword evidence="5" id="KW-1185">Reference proteome</keyword>
<evidence type="ECO:0000256" key="1">
    <source>
        <dbReference type="SAM" id="Coils"/>
    </source>
</evidence>
<dbReference type="InterPro" id="IPR002048">
    <property type="entry name" value="EF_hand_dom"/>
</dbReference>
<evidence type="ECO:0000256" key="2">
    <source>
        <dbReference type="SAM" id="MobiDB-lite"/>
    </source>
</evidence>
<dbReference type="PROSITE" id="PS50222">
    <property type="entry name" value="EF_HAND_2"/>
    <property type="match status" value="1"/>
</dbReference>
<feature type="region of interest" description="Disordered" evidence="2">
    <location>
        <begin position="1"/>
        <end position="23"/>
    </location>
</feature>